<name>A0A6J5N3H3_9CAUD</name>
<reference evidence="3" key="1">
    <citation type="submission" date="2020-04" db="EMBL/GenBank/DDBJ databases">
        <authorList>
            <person name="Chiriac C."/>
            <person name="Salcher M."/>
            <person name="Ghai R."/>
            <person name="Kavagutti S V."/>
        </authorList>
    </citation>
    <scope>NUCLEOTIDE SEQUENCE</scope>
</reference>
<dbReference type="Pfam" id="PF05766">
    <property type="entry name" value="NinG"/>
    <property type="match status" value="1"/>
</dbReference>
<dbReference type="EMBL" id="LR796598">
    <property type="protein sequence ID" value="CAB4153634.1"/>
    <property type="molecule type" value="Genomic_DNA"/>
</dbReference>
<comment type="similarity">
    <text evidence="1">Belongs to the ninG family.</text>
</comment>
<gene>
    <name evidence="3" type="ORF">UFOVP634_12</name>
</gene>
<accession>A0A6J5N3H3</accession>
<evidence type="ECO:0000313" key="3">
    <source>
        <dbReference type="EMBL" id="CAB4153634.1"/>
    </source>
</evidence>
<evidence type="ECO:0000256" key="2">
    <source>
        <dbReference type="ARBA" id="ARBA00021638"/>
    </source>
</evidence>
<protein>
    <recommendedName>
        <fullName evidence="2">Protein ninG</fullName>
    </recommendedName>
</protein>
<organism evidence="3">
    <name type="scientific">uncultured Caudovirales phage</name>
    <dbReference type="NCBI Taxonomy" id="2100421"/>
    <lineage>
        <taxon>Viruses</taxon>
        <taxon>Duplodnaviria</taxon>
        <taxon>Heunggongvirae</taxon>
        <taxon>Uroviricota</taxon>
        <taxon>Caudoviricetes</taxon>
        <taxon>Peduoviridae</taxon>
        <taxon>Maltschvirus</taxon>
        <taxon>Maltschvirus maltsch</taxon>
    </lineage>
</organism>
<evidence type="ECO:0000256" key="1">
    <source>
        <dbReference type="ARBA" id="ARBA00008471"/>
    </source>
</evidence>
<proteinExistence type="inferred from homology"/>
<dbReference type="InterPro" id="IPR008713">
    <property type="entry name" value="Phage_lambda_NinG"/>
</dbReference>
<sequence length="183" mass="21339">MKQPKTKNCIQCNKAFNQYNSLVKVCSTDCAIAYSKIKVEEKAIKDVLSYEKLKSIDTYQKKLKASLINTKMQIHAYIRKRDINKNCISCGTEWNDTFQAGHHYSANSYNTLKFNLDNIHGQCRKCNLFLEGNFDNYALNLPKRIGKDRYNELVKLAGIDKQYSKVWDLDNLKEIRLKLKQKL</sequence>